<protein>
    <submittedName>
        <fullName evidence="5">Zinc finger, RING/FYVE/PHD-type</fullName>
    </submittedName>
</protein>
<evidence type="ECO:0000256" key="4">
    <source>
        <dbReference type="SAM" id="MobiDB-lite"/>
    </source>
</evidence>
<dbReference type="OrthoDB" id="24526at2759"/>
<proteinExistence type="predicted"/>
<gene>
    <name evidence="5" type="ORF">CINCED_3A003080</name>
</gene>
<reference evidence="5 6" key="1">
    <citation type="submission" date="2019-08" db="EMBL/GenBank/DDBJ databases">
        <authorList>
            <person name="Alioto T."/>
            <person name="Alioto T."/>
            <person name="Gomez Garrido J."/>
        </authorList>
    </citation>
    <scope>NUCLEOTIDE SEQUENCE [LARGE SCALE GENOMIC DNA]</scope>
</reference>
<dbReference type="CDD" id="cd16646">
    <property type="entry name" value="mRING-HC-C2H2C4_MDM2-like"/>
    <property type="match status" value="1"/>
</dbReference>
<keyword evidence="6" id="KW-1185">Reference proteome</keyword>
<evidence type="ECO:0000256" key="3">
    <source>
        <dbReference type="ARBA" id="ARBA00022833"/>
    </source>
</evidence>
<feature type="region of interest" description="Disordered" evidence="4">
    <location>
        <begin position="250"/>
        <end position="270"/>
    </location>
</feature>
<dbReference type="GO" id="GO:0061630">
    <property type="term" value="F:ubiquitin protein ligase activity"/>
    <property type="evidence" value="ECO:0007669"/>
    <property type="project" value="TreeGrafter"/>
</dbReference>
<evidence type="ECO:0000256" key="1">
    <source>
        <dbReference type="ARBA" id="ARBA00022723"/>
    </source>
</evidence>
<evidence type="ECO:0000313" key="6">
    <source>
        <dbReference type="Proteomes" id="UP000325440"/>
    </source>
</evidence>
<dbReference type="GO" id="GO:0008270">
    <property type="term" value="F:zinc ion binding"/>
    <property type="evidence" value="ECO:0007669"/>
    <property type="project" value="UniProtKB-KW"/>
</dbReference>
<dbReference type="GO" id="GO:0016567">
    <property type="term" value="P:protein ubiquitination"/>
    <property type="evidence" value="ECO:0007669"/>
    <property type="project" value="TreeGrafter"/>
</dbReference>
<dbReference type="EMBL" id="CABPRJ010001438">
    <property type="protein sequence ID" value="VVC36879.1"/>
    <property type="molecule type" value="Genomic_DNA"/>
</dbReference>
<dbReference type="Gene3D" id="3.30.40.10">
    <property type="entry name" value="Zinc/RING finger domain, C3HC4 (zinc finger)"/>
    <property type="match status" value="1"/>
</dbReference>
<organism evidence="5 6">
    <name type="scientific">Cinara cedri</name>
    <dbReference type="NCBI Taxonomy" id="506608"/>
    <lineage>
        <taxon>Eukaryota</taxon>
        <taxon>Metazoa</taxon>
        <taxon>Ecdysozoa</taxon>
        <taxon>Arthropoda</taxon>
        <taxon>Hexapoda</taxon>
        <taxon>Insecta</taxon>
        <taxon>Pterygota</taxon>
        <taxon>Neoptera</taxon>
        <taxon>Paraneoptera</taxon>
        <taxon>Hemiptera</taxon>
        <taxon>Sternorrhyncha</taxon>
        <taxon>Aphidomorpha</taxon>
        <taxon>Aphidoidea</taxon>
        <taxon>Aphididae</taxon>
        <taxon>Lachninae</taxon>
        <taxon>Cinara</taxon>
    </lineage>
</organism>
<dbReference type="Proteomes" id="UP000325440">
    <property type="component" value="Unassembled WGS sequence"/>
</dbReference>
<dbReference type="PANTHER" id="PTHR46858">
    <property type="entry name" value="OS05G0521000 PROTEIN"/>
    <property type="match status" value="1"/>
</dbReference>
<feature type="compositionally biased region" description="Basic residues" evidence="4">
    <location>
        <begin position="251"/>
        <end position="268"/>
    </location>
</feature>
<dbReference type="Pfam" id="PF13920">
    <property type="entry name" value="zf-C3HC4_3"/>
    <property type="match status" value="1"/>
</dbReference>
<dbReference type="AlphaFoldDB" id="A0A5E4MX40"/>
<keyword evidence="3" id="KW-0862">Zinc</keyword>
<dbReference type="InterPro" id="IPR013083">
    <property type="entry name" value="Znf_RING/FYVE/PHD"/>
</dbReference>
<evidence type="ECO:0000256" key="2">
    <source>
        <dbReference type="ARBA" id="ARBA00022771"/>
    </source>
</evidence>
<accession>A0A5E4MX40</accession>
<dbReference type="PANTHER" id="PTHR46858:SF5">
    <property type="entry name" value="E3 UBIQUITIN-PROTEIN LIGASE APD1-RELATED"/>
    <property type="match status" value="1"/>
</dbReference>
<name>A0A5E4MX40_9HEMI</name>
<evidence type="ECO:0000313" key="5">
    <source>
        <dbReference type="EMBL" id="VVC36879.1"/>
    </source>
</evidence>
<keyword evidence="2" id="KW-0863">Zinc-finger</keyword>
<sequence length="366" mass="41398">MFTDIYCITTIDKPIKIRTHQAISTGIQFEKNSIHFIKLKNISGMSHQTVKRQIENITYTNDDLNNEEYDVTWGGKKSRYIYNYTALELPDTFSNTDDSDQTESILSIQTKSTAELLSDDDLSSNVSSCGSNCQKCEDSSQSNLTEFDVVSSSPSPSPYGDFIKNFTSDSSSVVDYEVPNKCIILNELSNSSDNGYLPDDTDIQGAIKCTNLPPPACFQTCLQCRKENPNPYFQYCFICFRNRMEFFKNKPNPKRQNKRLSKKSNCKNKLKDAQDSGVFFSQHSDTLTPEENDNSQNGKTISADNVELTQNLCNICLVNPKNGVFNHGKIGHIFSCYQCAKQIRRKSNRCPVCNIKVQFVTKMITV</sequence>
<keyword evidence="1" id="KW-0479">Metal-binding</keyword>